<keyword evidence="1" id="KW-1185">Reference proteome</keyword>
<reference evidence="2" key="1">
    <citation type="submission" date="2022-11" db="UniProtKB">
        <authorList>
            <consortium name="WormBaseParasite"/>
        </authorList>
    </citation>
    <scope>IDENTIFICATION</scope>
</reference>
<organism evidence="1 2">
    <name type="scientific">Romanomermis culicivorax</name>
    <name type="common">Nematode worm</name>
    <dbReference type="NCBI Taxonomy" id="13658"/>
    <lineage>
        <taxon>Eukaryota</taxon>
        <taxon>Metazoa</taxon>
        <taxon>Ecdysozoa</taxon>
        <taxon>Nematoda</taxon>
        <taxon>Enoplea</taxon>
        <taxon>Dorylaimia</taxon>
        <taxon>Mermithida</taxon>
        <taxon>Mermithoidea</taxon>
        <taxon>Mermithidae</taxon>
        <taxon>Romanomermis</taxon>
    </lineage>
</organism>
<dbReference type="AlphaFoldDB" id="A0A915HN76"/>
<accession>A0A915HN76</accession>
<evidence type="ECO:0000313" key="2">
    <source>
        <dbReference type="WBParaSite" id="nRc.2.0.1.t02956-RA"/>
    </source>
</evidence>
<protein>
    <submittedName>
        <fullName evidence="2">Uncharacterized protein</fullName>
    </submittedName>
</protein>
<dbReference type="WBParaSite" id="nRc.2.0.1.t02956-RA">
    <property type="protein sequence ID" value="nRc.2.0.1.t02956-RA"/>
    <property type="gene ID" value="nRc.2.0.1.g02956"/>
</dbReference>
<proteinExistence type="predicted"/>
<dbReference type="Proteomes" id="UP000887565">
    <property type="component" value="Unplaced"/>
</dbReference>
<name>A0A915HN76_ROMCU</name>
<sequence length="328" mass="37232">MLAADADRLNDDHILHMRTDYREQYGRVRQARKAYADYCLLECIGKLCENTVYGIKIQEPELTSDILAEGSKHQCDHISNKYLLKFLVPSDVQWFKIGTPITIFSPYCKSFISKDGVKNELVELDNVCSNNSFFLFGESPGQNKCVSVFYVHEDTLFAIGKNALKFVAFKNSSTIDHRSLANSTSRWCLDTVLEYEVGATKMTNHSMPECKYYQHQTSYGKGPVILRRAKTRGAAAMEQVAFHQVVMRQCLWKIKCLRINAACPSGWISGATFNLSGCYFISIMKNDKQPMGLAERKCREMDARSHMPTRLEYSGLVNIASLINANHK</sequence>
<evidence type="ECO:0000313" key="1">
    <source>
        <dbReference type="Proteomes" id="UP000887565"/>
    </source>
</evidence>